<feature type="compositionally biased region" description="Basic residues" evidence="6">
    <location>
        <begin position="865"/>
        <end position="883"/>
    </location>
</feature>
<reference evidence="8" key="2">
    <citation type="submission" date="2021-03" db="UniProtKB">
        <authorList>
            <consortium name="EnsemblPlants"/>
        </authorList>
    </citation>
    <scope>IDENTIFICATION</scope>
</reference>
<proteinExistence type="predicted"/>
<comment type="subcellular location">
    <subcellularLocation>
        <location evidence="1">Nucleus</location>
    </subcellularLocation>
</comment>
<feature type="region of interest" description="Disordered" evidence="6">
    <location>
        <begin position="766"/>
        <end position="804"/>
    </location>
</feature>
<evidence type="ECO:0000256" key="3">
    <source>
        <dbReference type="ARBA" id="ARBA00023125"/>
    </source>
</evidence>
<dbReference type="PANTHER" id="PTHR34067">
    <property type="entry name" value="OS04G0193200 PROTEIN"/>
    <property type="match status" value="1"/>
</dbReference>
<dbReference type="InterPro" id="IPR038945">
    <property type="entry name" value="MBD13-like"/>
</dbReference>
<feature type="region of interest" description="Disordered" evidence="6">
    <location>
        <begin position="833"/>
        <end position="919"/>
    </location>
</feature>
<protein>
    <recommendedName>
        <fullName evidence="7">MBD domain-containing protein</fullName>
    </recommendedName>
</protein>
<evidence type="ECO:0000313" key="9">
    <source>
        <dbReference type="Proteomes" id="UP000596661"/>
    </source>
</evidence>
<feature type="compositionally biased region" description="Basic and acidic residues" evidence="6">
    <location>
        <begin position="844"/>
        <end position="858"/>
    </location>
</feature>
<feature type="compositionally biased region" description="Basic and acidic residues" evidence="6">
    <location>
        <begin position="581"/>
        <end position="591"/>
    </location>
</feature>
<evidence type="ECO:0000256" key="6">
    <source>
        <dbReference type="SAM" id="MobiDB-lite"/>
    </source>
</evidence>
<dbReference type="CDD" id="cd09272">
    <property type="entry name" value="RNase_HI_RT_Ty1"/>
    <property type="match status" value="1"/>
</dbReference>
<feature type="compositionally biased region" description="Basic and acidic residues" evidence="6">
    <location>
        <begin position="1035"/>
        <end position="1046"/>
    </location>
</feature>
<keyword evidence="9" id="KW-1185">Reference proteome</keyword>
<dbReference type="Gene3D" id="3.30.890.10">
    <property type="entry name" value="Methyl-cpg-binding Protein 2, Chain A"/>
    <property type="match status" value="3"/>
</dbReference>
<feature type="compositionally biased region" description="Basic and acidic residues" evidence="6">
    <location>
        <begin position="767"/>
        <end position="784"/>
    </location>
</feature>
<keyword evidence="2" id="KW-0805">Transcription regulation</keyword>
<dbReference type="EnsemblPlants" id="evm.model.05.1349">
    <property type="protein sequence ID" value="cds.evm.model.05.1349"/>
    <property type="gene ID" value="evm.TU.05.1349"/>
</dbReference>
<feature type="compositionally biased region" description="Polar residues" evidence="6">
    <location>
        <begin position="1022"/>
        <end position="1034"/>
    </location>
</feature>
<dbReference type="PANTHER" id="PTHR34067:SF20">
    <property type="entry name" value="OS08G0206700 PROTEIN"/>
    <property type="match status" value="1"/>
</dbReference>
<sequence>MLSLHLNSSSKPLLAQIGEPVSTQDNQSQAIVGKSLISWKSKKQPIVSPSSAKAEYYAIAKATCELTWLTSIFQELSININVPSILFCDNNATIHILENSVFYERTKHVEIDYHIVREKITNGTLKLSHVSSKANLADILTKPLFLASFNEILSKISVLDSGHFSALTGIFSDMVAKKSSERLPAGWKVQYKVQKAGRKVKIYANVETGKEFFSKEDLLNYIKAEGNHSSDSQSTNSHITKHAEKTPLQLANDKDELPKWLPKDWKVEVKTRQSGSLAGKEYKCYIDPLSNCKYYSKPEVLRYLKTVGSKTNKQGEAKTVKGNRCVSKEVTCSVKNNSCVKDDSCVTKDAKTVKENTFVSKNTKSVKDDTCVSKNTKAVKDNICLSKNTKAVKDNSCASKDVKPVKGNSCISEKKTGTSMHSADKVVENCEADGLPPGWTKELRPRKNSKSIKNDPYYMDPVKGYIFRSKKAAWHYIKTGEISRHVIKPKDSEESMKDEIAPSSAAKRQKMDHPASRQQLFSGCQWQAVILNSSVPFGEITAAGKMDSETSNLEMPKTRGSKISSAKRVSPETEANVTISARDETIQEKPQLDNTTQELVDTEEKGDPKKPSTIKAERSKRRGDQNSPLSDAGASKRTRGAKDTAKDTLFSTNAPDILKEKAFLGTVELSGVKEANVTSRNSKSKKVHNLPARSSKRLAGAEPEKVLNLESGERALKIEIMKSRKTEVIQDAGLTTDVLADGSSAKLETSPGTKFIGHAFSNTNDSLLRDSSKKSSKPLKDQVTPEKLPVNLETDHLNDSSEPQLSLLFGSDPCLDFAFKTLLGELPLDDSPLEEPILSPEDDSIQHVSRESVNKKSSTEIVRTSRNKPKNKKERPLPHRSSKRLAGAEPEFVVKSVSVEQAPQNSSRKRKDKSTSSSANVLHEANQLLGAEPETNQLLGSGPETYQLVGAEPDTDKLGAEPRAKSETKLLGAVPETNQLLGAEPETNQHGAVPETNVHTQLPSKDTSLQAEPLNKTFNSLKDSEAPQEQQQMHETQKAEPERPESDVSFSFADYWSDPCLDFAFKTLTGVIPIEESFAQGDFRAQVDISQNQRSSGSTLPDFGSPSLFQTDISSQFATPEKSMLGPPSAVTSTVMSNGNVNFPSCNGIHSQQQCLEGNNNKDLHQKIMDTQ</sequence>
<evidence type="ECO:0000256" key="1">
    <source>
        <dbReference type="ARBA" id="ARBA00004123"/>
    </source>
</evidence>
<dbReference type="EMBL" id="UZAU01000528">
    <property type="status" value="NOT_ANNOTATED_CDS"/>
    <property type="molecule type" value="Genomic_DNA"/>
</dbReference>
<dbReference type="InterPro" id="IPR016177">
    <property type="entry name" value="DNA-bd_dom_sf"/>
</dbReference>
<feature type="region of interest" description="Disordered" evidence="6">
    <location>
        <begin position="490"/>
        <end position="514"/>
    </location>
</feature>
<keyword evidence="4" id="KW-0804">Transcription</keyword>
<feature type="domain" description="MBD" evidence="7">
    <location>
        <begin position="173"/>
        <end position="242"/>
    </location>
</feature>
<feature type="region of interest" description="Disordered" evidence="6">
    <location>
        <begin position="548"/>
        <end position="647"/>
    </location>
</feature>
<evidence type="ECO:0000259" key="7">
    <source>
        <dbReference type="PROSITE" id="PS50982"/>
    </source>
</evidence>
<keyword evidence="5" id="KW-0539">Nucleus</keyword>
<accession>A0A803PKZ8</accession>
<feature type="region of interest" description="Disordered" evidence="6">
    <location>
        <begin position="678"/>
        <end position="702"/>
    </location>
</feature>
<name>A0A803PKZ8_CANSA</name>
<keyword evidence="3" id="KW-0238">DNA-binding</keyword>
<dbReference type="InterPro" id="IPR001739">
    <property type="entry name" value="Methyl_CpG_DNA-bd"/>
</dbReference>
<evidence type="ECO:0000256" key="5">
    <source>
        <dbReference type="ARBA" id="ARBA00023242"/>
    </source>
</evidence>
<dbReference type="SUPFAM" id="SSF54171">
    <property type="entry name" value="DNA-binding domain"/>
    <property type="match status" value="3"/>
</dbReference>
<dbReference type="Proteomes" id="UP000596661">
    <property type="component" value="Chromosome 5"/>
</dbReference>
<dbReference type="GO" id="GO:0005634">
    <property type="term" value="C:nucleus"/>
    <property type="evidence" value="ECO:0007669"/>
    <property type="project" value="UniProtKB-SubCell"/>
</dbReference>
<feature type="compositionally biased region" description="Basic and acidic residues" evidence="6">
    <location>
        <begin position="490"/>
        <end position="500"/>
    </location>
</feature>
<dbReference type="Pfam" id="PF01429">
    <property type="entry name" value="MBD"/>
    <property type="match status" value="2"/>
</dbReference>
<evidence type="ECO:0000313" key="8">
    <source>
        <dbReference type="EnsemblPlants" id="cds.evm.model.05.1349"/>
    </source>
</evidence>
<feature type="region of interest" description="Disordered" evidence="6">
    <location>
        <begin position="1022"/>
        <end position="1047"/>
    </location>
</feature>
<feature type="domain" description="MBD" evidence="7">
    <location>
        <begin position="425"/>
        <end position="497"/>
    </location>
</feature>
<dbReference type="AlphaFoldDB" id="A0A803PKZ8"/>
<reference evidence="8" key="1">
    <citation type="submission" date="2018-11" db="EMBL/GenBank/DDBJ databases">
        <authorList>
            <person name="Grassa J C."/>
        </authorList>
    </citation>
    <scope>NUCLEOTIDE SEQUENCE [LARGE SCALE GENOMIC DNA]</scope>
</reference>
<evidence type="ECO:0000256" key="4">
    <source>
        <dbReference type="ARBA" id="ARBA00023163"/>
    </source>
</evidence>
<dbReference type="PROSITE" id="PS50982">
    <property type="entry name" value="MBD"/>
    <property type="match status" value="3"/>
</dbReference>
<organism evidence="8 9">
    <name type="scientific">Cannabis sativa</name>
    <name type="common">Hemp</name>
    <name type="synonym">Marijuana</name>
    <dbReference type="NCBI Taxonomy" id="3483"/>
    <lineage>
        <taxon>Eukaryota</taxon>
        <taxon>Viridiplantae</taxon>
        <taxon>Streptophyta</taxon>
        <taxon>Embryophyta</taxon>
        <taxon>Tracheophyta</taxon>
        <taxon>Spermatophyta</taxon>
        <taxon>Magnoliopsida</taxon>
        <taxon>eudicotyledons</taxon>
        <taxon>Gunneridae</taxon>
        <taxon>Pentapetalae</taxon>
        <taxon>rosids</taxon>
        <taxon>fabids</taxon>
        <taxon>Rosales</taxon>
        <taxon>Cannabaceae</taxon>
        <taxon>Cannabis</taxon>
    </lineage>
</organism>
<dbReference type="GO" id="GO:0003677">
    <property type="term" value="F:DNA binding"/>
    <property type="evidence" value="ECO:0007669"/>
    <property type="project" value="UniProtKB-KW"/>
</dbReference>
<feature type="domain" description="MBD" evidence="7">
    <location>
        <begin position="251"/>
        <end position="324"/>
    </location>
</feature>
<dbReference type="Gramene" id="evm.model.05.1349">
    <property type="protein sequence ID" value="cds.evm.model.05.1349"/>
    <property type="gene ID" value="evm.TU.05.1349"/>
</dbReference>
<dbReference type="OMA" id="TWSDPCL"/>
<evidence type="ECO:0000256" key="2">
    <source>
        <dbReference type="ARBA" id="ARBA00023015"/>
    </source>
</evidence>